<dbReference type="Gene3D" id="3.30.1200.10">
    <property type="entry name" value="YggU-like"/>
    <property type="match status" value="1"/>
</dbReference>
<dbReference type="SMART" id="SM01152">
    <property type="entry name" value="DUF167"/>
    <property type="match status" value="1"/>
</dbReference>
<dbReference type="OrthoDB" id="244097at2759"/>
<organism evidence="2 3">
    <name type="scientific">Penicillium cf. griseofulvum</name>
    <dbReference type="NCBI Taxonomy" id="2972120"/>
    <lineage>
        <taxon>Eukaryota</taxon>
        <taxon>Fungi</taxon>
        <taxon>Dikarya</taxon>
        <taxon>Ascomycota</taxon>
        <taxon>Pezizomycotina</taxon>
        <taxon>Eurotiomycetes</taxon>
        <taxon>Eurotiomycetidae</taxon>
        <taxon>Eurotiales</taxon>
        <taxon>Aspergillaceae</taxon>
        <taxon>Penicillium</taxon>
    </lineage>
</organism>
<dbReference type="SUPFAM" id="SSF69786">
    <property type="entry name" value="YggU-like"/>
    <property type="match status" value="1"/>
</dbReference>
<dbReference type="InterPro" id="IPR036591">
    <property type="entry name" value="YggU-like_sf"/>
</dbReference>
<gene>
    <name evidence="2" type="ORF">N7472_004059</name>
</gene>
<evidence type="ECO:0000256" key="1">
    <source>
        <dbReference type="ARBA" id="ARBA00010364"/>
    </source>
</evidence>
<dbReference type="Proteomes" id="UP001150879">
    <property type="component" value="Unassembled WGS sequence"/>
</dbReference>
<dbReference type="HAMAP" id="MF_00634">
    <property type="entry name" value="UPF0235"/>
    <property type="match status" value="1"/>
</dbReference>
<dbReference type="NCBIfam" id="TIGR00251">
    <property type="entry name" value="DUF167 family protein"/>
    <property type="match status" value="1"/>
</dbReference>
<evidence type="ECO:0000313" key="2">
    <source>
        <dbReference type="EMBL" id="KAJ5198855.1"/>
    </source>
</evidence>
<dbReference type="EMBL" id="JAPQKP010000003">
    <property type="protein sequence ID" value="KAJ5198855.1"/>
    <property type="molecule type" value="Genomic_DNA"/>
</dbReference>
<dbReference type="GO" id="GO:0005737">
    <property type="term" value="C:cytoplasm"/>
    <property type="evidence" value="ECO:0007669"/>
    <property type="project" value="TreeGrafter"/>
</dbReference>
<proteinExistence type="inferred from homology"/>
<keyword evidence="3" id="KW-1185">Reference proteome</keyword>
<comment type="caution">
    <text evidence="2">The sequence shown here is derived from an EMBL/GenBank/DDBJ whole genome shotgun (WGS) entry which is preliminary data.</text>
</comment>
<accession>A0A9W9JQ37</accession>
<dbReference type="InterPro" id="IPR003746">
    <property type="entry name" value="DUF167"/>
</dbReference>
<dbReference type="Pfam" id="PF02594">
    <property type="entry name" value="DUF167"/>
    <property type="match status" value="1"/>
</dbReference>
<protein>
    <submittedName>
        <fullName evidence="2">Uncharacterized protein</fullName>
    </submittedName>
</protein>
<dbReference type="PANTHER" id="PTHR13420">
    <property type="entry name" value="UPF0235 PROTEIN C15ORF40"/>
    <property type="match status" value="1"/>
</dbReference>
<name>A0A9W9JQ37_9EURO</name>
<dbReference type="PANTHER" id="PTHR13420:SF7">
    <property type="entry name" value="UPF0235 PROTEIN C15ORF40"/>
    <property type="match status" value="1"/>
</dbReference>
<reference evidence="2" key="2">
    <citation type="journal article" date="2023" name="IMA Fungus">
        <title>Comparative genomic study of the Penicillium genus elucidates a diverse pangenome and 15 lateral gene transfer events.</title>
        <authorList>
            <person name="Petersen C."/>
            <person name="Sorensen T."/>
            <person name="Nielsen M.R."/>
            <person name="Sondergaard T.E."/>
            <person name="Sorensen J.L."/>
            <person name="Fitzpatrick D.A."/>
            <person name="Frisvad J.C."/>
            <person name="Nielsen K.L."/>
        </authorList>
    </citation>
    <scope>NUCLEOTIDE SEQUENCE</scope>
    <source>
        <strain evidence="2">IBT 16849</strain>
    </source>
</reference>
<dbReference type="AlphaFoldDB" id="A0A9W9JQ37"/>
<sequence length="126" mass="13739">MSCSYPFLRLVASKTPCSRKIFNLHIPCYVKPNSSARRTGITKVGSDKIEISVAAVPRDGAANIAVSHIFAEIFKVPKSSVEVIRGAKSREKTLCVADLDIGDDGEEAYLQRATQRLEAAVKTRDS</sequence>
<evidence type="ECO:0000313" key="3">
    <source>
        <dbReference type="Proteomes" id="UP001150879"/>
    </source>
</evidence>
<comment type="similarity">
    <text evidence="1">Belongs to the UPF0235 family.</text>
</comment>
<reference evidence="2" key="1">
    <citation type="submission" date="2022-11" db="EMBL/GenBank/DDBJ databases">
        <authorList>
            <person name="Petersen C."/>
        </authorList>
    </citation>
    <scope>NUCLEOTIDE SEQUENCE</scope>
    <source>
        <strain evidence="2">IBT 16849</strain>
    </source>
</reference>